<feature type="binding site" evidence="6">
    <location>
        <begin position="368"/>
        <end position="370"/>
    </location>
    <ligand>
        <name>(6S)-5,6,7,8-tetrahydrofolate</name>
        <dbReference type="ChEBI" id="CHEBI:57453"/>
    </ligand>
</feature>
<feature type="modified residue" description="N6-(pyridoxal phosphate)lysine" evidence="6">
    <location>
        <position position="229"/>
    </location>
</feature>
<dbReference type="NCBIfam" id="NF000586">
    <property type="entry name" value="PRK00011.1"/>
    <property type="match status" value="1"/>
</dbReference>
<comment type="cofactor">
    <cofactor evidence="1 6">
        <name>pyridoxal 5'-phosphate</name>
        <dbReference type="ChEBI" id="CHEBI:597326"/>
    </cofactor>
</comment>
<reference evidence="8" key="1">
    <citation type="submission" date="2022-09" db="EMBL/GenBank/DDBJ databases">
        <title>Actin cytoskeleton and complex cell architecture in an #Asgard archaeon.</title>
        <authorList>
            <person name="Ponce Toledo R.I."/>
            <person name="Schleper C."/>
            <person name="Rodrigues Oliveira T."/>
            <person name="Wollweber F."/>
            <person name="Xu J."/>
            <person name="Rittmann S."/>
            <person name="Klingl A."/>
            <person name="Pilhofer M."/>
        </authorList>
    </citation>
    <scope>NUCLEOTIDE SEQUENCE</scope>
    <source>
        <strain evidence="8">B-35</strain>
    </source>
</reference>
<dbReference type="InterPro" id="IPR015421">
    <property type="entry name" value="PyrdxlP-dep_Trfase_major"/>
</dbReference>
<comment type="pathway">
    <text evidence="6">Amino-acid biosynthesis; glycine biosynthesis; glycine from L-serine: step 1/1.</text>
</comment>
<dbReference type="InterPro" id="IPR015424">
    <property type="entry name" value="PyrdxlP-dep_Trfase"/>
</dbReference>
<feature type="binding site" evidence="6">
    <location>
        <begin position="124"/>
        <end position="126"/>
    </location>
    <ligand>
        <name>(6S)-5,6,7,8-tetrahydrofolate</name>
        <dbReference type="ChEBI" id="CHEBI:57453"/>
    </ligand>
</feature>
<organism evidence="8 9">
    <name type="scientific">Candidatus Lokiarchaeum ossiferum</name>
    <dbReference type="NCBI Taxonomy" id="2951803"/>
    <lineage>
        <taxon>Archaea</taxon>
        <taxon>Promethearchaeati</taxon>
        <taxon>Promethearchaeota</taxon>
        <taxon>Promethearchaeia</taxon>
        <taxon>Promethearchaeales</taxon>
        <taxon>Promethearchaeaceae</taxon>
        <taxon>Candidatus Lokiarchaeum</taxon>
    </lineage>
</organism>
<dbReference type="InterPro" id="IPR049943">
    <property type="entry name" value="Ser_HO-MeTrfase-like"/>
</dbReference>
<comment type="function">
    <text evidence="6">Catalyzes the reversible interconversion of serine and glycine with a modified folate serving as the one-carbon carrier. Also exhibits a pteridine-independent aldolase activity toward beta-hydroxyamino acids, producing glycine and aldehydes, via a retro-aldol mechanism.</text>
</comment>
<evidence type="ECO:0000256" key="5">
    <source>
        <dbReference type="ARBA" id="ARBA00022898"/>
    </source>
</evidence>
<dbReference type="HAMAP" id="MF_00051">
    <property type="entry name" value="SHMT"/>
    <property type="match status" value="1"/>
</dbReference>
<evidence type="ECO:0000256" key="3">
    <source>
        <dbReference type="ARBA" id="ARBA00022563"/>
    </source>
</evidence>
<comment type="subcellular location">
    <subcellularLocation>
        <location evidence="6">Cytoplasm</location>
    </subcellularLocation>
</comment>
<dbReference type="PANTHER" id="PTHR11680:SF35">
    <property type="entry name" value="SERINE HYDROXYMETHYLTRANSFERASE 1"/>
    <property type="match status" value="1"/>
</dbReference>
<accession>A0ABY6HW69</accession>
<evidence type="ECO:0000313" key="8">
    <source>
        <dbReference type="EMBL" id="UYP47762.1"/>
    </source>
</evidence>
<keyword evidence="3 6" id="KW-0554">One-carbon metabolism</keyword>
<dbReference type="InterPro" id="IPR001085">
    <property type="entry name" value="Ser_HO-MeTrfase"/>
</dbReference>
<evidence type="ECO:0000313" key="9">
    <source>
        <dbReference type="Proteomes" id="UP001208689"/>
    </source>
</evidence>
<dbReference type="PIRSF" id="PIRSF000412">
    <property type="entry name" value="SHMT"/>
    <property type="match status" value="1"/>
</dbReference>
<dbReference type="InterPro" id="IPR019798">
    <property type="entry name" value="Ser_HO-MeTrfase_PLP_BS"/>
</dbReference>
<dbReference type="EC" id="2.1.2.-" evidence="6"/>
<evidence type="ECO:0000256" key="6">
    <source>
        <dbReference type="HAMAP-Rule" id="MF_00051"/>
    </source>
</evidence>
<keyword evidence="6" id="KW-0028">Amino-acid biosynthesis</keyword>
<dbReference type="PROSITE" id="PS00096">
    <property type="entry name" value="SHMT"/>
    <property type="match status" value="1"/>
</dbReference>
<comment type="similarity">
    <text evidence="2 6">Belongs to the SHMT family.</text>
</comment>
<keyword evidence="4 6" id="KW-0808">Transferase</keyword>
<dbReference type="Pfam" id="PF00464">
    <property type="entry name" value="SHMT"/>
    <property type="match status" value="1"/>
</dbReference>
<dbReference type="Proteomes" id="UP001208689">
    <property type="component" value="Chromosome"/>
</dbReference>
<dbReference type="InterPro" id="IPR015422">
    <property type="entry name" value="PyrdxlP-dep_Trfase_small"/>
</dbReference>
<dbReference type="Gene3D" id="3.40.640.10">
    <property type="entry name" value="Type I PLP-dependent aspartate aminotransferase-like (Major domain)"/>
    <property type="match status" value="1"/>
</dbReference>
<dbReference type="CDD" id="cd00378">
    <property type="entry name" value="SHMT"/>
    <property type="match status" value="1"/>
</dbReference>
<evidence type="ECO:0000256" key="1">
    <source>
        <dbReference type="ARBA" id="ARBA00001933"/>
    </source>
</evidence>
<keyword evidence="5 6" id="KW-0663">Pyridoxal phosphate</keyword>
<gene>
    <name evidence="6" type="primary">glyA</name>
    <name evidence="8" type="ORF">NEF87_004047</name>
</gene>
<dbReference type="GO" id="GO:0004372">
    <property type="term" value="F:glycine hydroxymethyltransferase activity"/>
    <property type="evidence" value="ECO:0007669"/>
    <property type="project" value="UniProtKB-EC"/>
</dbReference>
<comment type="subunit">
    <text evidence="6">Homodimer.</text>
</comment>
<evidence type="ECO:0000256" key="4">
    <source>
        <dbReference type="ARBA" id="ARBA00022679"/>
    </source>
</evidence>
<dbReference type="SUPFAM" id="SSF53383">
    <property type="entry name" value="PLP-dependent transferases"/>
    <property type="match status" value="1"/>
</dbReference>
<dbReference type="PANTHER" id="PTHR11680">
    <property type="entry name" value="SERINE HYDROXYMETHYLTRANSFERASE"/>
    <property type="match status" value="1"/>
</dbReference>
<feature type="domain" description="Serine hydroxymethyltransferase-like" evidence="7">
    <location>
        <begin position="8"/>
        <end position="397"/>
    </location>
</feature>
<dbReference type="InterPro" id="IPR039429">
    <property type="entry name" value="SHMT-like_dom"/>
</dbReference>
<name>A0ABY6HW69_9ARCH</name>
<sequence length="436" mass="47785">MNLMNDIETSDPKISDMILRELKRQEEGVELIPSENYTYRSVMQAAGSVFTNKYSEGYPHKRYYGGNEIVDELETLAIERAKKLFGCEHANVQPYSGSPANQAVYFALLNLKDKFLGFNLTSGGHLTHGSHVNFSGKNYTCVSYDVDPKTEMLDMEVVRKIAIKEKPKMIISGLTAYPRKIDFKAFQEIAEEVDAYHMADISHIAGLVAGGVHQSPIPYADVVTTTTHKSLRGPRGAIIMCKTEDRLHDLYHANSKKNLAQLIDSAVFPGLQGGPHDNVNAAKAVAFNEALKPEFKTYATQVVKNAKALAEELMALDIKLVSNGTDNHLILIDMRPDGLTGEGKLIQNALDAAGITVNKNTVPYEPSTPFNPSGMRLGTPAVTSRGMKESEMKVIAAGIAKVIKSKGDKTVSANVHKDILELTAKFPLYPGMSILK</sequence>
<dbReference type="Gene3D" id="3.90.1150.10">
    <property type="entry name" value="Aspartate Aminotransferase, domain 1"/>
    <property type="match status" value="1"/>
</dbReference>
<evidence type="ECO:0000256" key="2">
    <source>
        <dbReference type="ARBA" id="ARBA00006376"/>
    </source>
</evidence>
<comment type="caution">
    <text evidence="6">Lacks conserved residue(s) required for the propagation of feature annotation.</text>
</comment>
<protein>
    <recommendedName>
        <fullName evidence="6">Serine hydroxymethyltransferase</fullName>
        <shortName evidence="6">SHMT</shortName>
        <shortName evidence="6">Serine methylase</shortName>
        <ecNumber evidence="6">2.1.2.-</ecNumber>
    </recommendedName>
</protein>
<proteinExistence type="inferred from homology"/>
<feature type="binding site" evidence="6">
    <location>
        <position position="120"/>
    </location>
    <ligand>
        <name>(6S)-5,6,7,8-tetrahydrofolate</name>
        <dbReference type="ChEBI" id="CHEBI:57453"/>
    </ligand>
</feature>
<dbReference type="EMBL" id="CP104013">
    <property type="protein sequence ID" value="UYP47762.1"/>
    <property type="molecule type" value="Genomic_DNA"/>
</dbReference>
<keyword evidence="6" id="KW-0963">Cytoplasm</keyword>
<keyword evidence="9" id="KW-1185">Reference proteome</keyword>
<evidence type="ECO:0000259" key="7">
    <source>
        <dbReference type="Pfam" id="PF00464"/>
    </source>
</evidence>
<feature type="site" description="Plays an important role in substrate specificity" evidence="6">
    <location>
        <position position="228"/>
    </location>
</feature>